<dbReference type="PANTHER" id="PTHR24221">
    <property type="entry name" value="ATP-BINDING CASSETTE SUB-FAMILY B"/>
    <property type="match status" value="1"/>
</dbReference>
<evidence type="ECO:0000256" key="7">
    <source>
        <dbReference type="SAM" id="Phobius"/>
    </source>
</evidence>
<feature type="transmembrane region" description="Helical" evidence="7">
    <location>
        <begin position="21"/>
        <end position="43"/>
    </location>
</feature>
<dbReference type="SMART" id="SM00382">
    <property type="entry name" value="AAA"/>
    <property type="match status" value="1"/>
</dbReference>
<sequence length="596" mass="65953">MKETNAPKSLIPLLKLYSWAIPVIIVLGTLSSLAEGLGISLFVPFLQSVSHTSSQAHSQNLLVGFLNQIFGDLSFNTRLFIIPICIFASILLKNCLVYGNTILFSWLNWQISDRLRKGIYKQLLSVSFNYLERNQSGRFLSVLDKETWQTSQALAVFISLITSACTIVVFVILLFLISWQLTILVAVAMLLISLSVQSVTRQVKSVGKQAARANAAFVSRALEGLSGMKVIRAFGRESYEQERFEQASQEVCAAFRRLDVISGAVNPFSEVLSTALLTGILIVALQDQSNLPTLLTFIFMLYRLQPQMKIFDSARVNLGGLTGSVEQVMELLNRADKTYISSGKLSFKGLKQAIAFNCVTFRYDPLEKPVLQQISITIPRGRTTAIVGPSGAGKSTLIGLLCRFYDVTTGDIYVDGEPLKQLNLADWRSRIAIVSQDTHLFSSTITENIAYGRLDATTDEIIAAAKLAHAHDFILELPQGYETKVGDRGVRLSGGQRQRLALARAIICNPEILILDEATNALDSISEHLIQEVLQSFGQNRTVIVIAHRLSTIEQADQIIVMEKGRVREKGSIQSLLQLNGLFAQLYHLQHNTVPT</sequence>
<evidence type="ECO:0000259" key="9">
    <source>
        <dbReference type="PROSITE" id="PS50929"/>
    </source>
</evidence>
<keyword evidence="5 7" id="KW-1133">Transmembrane helix</keyword>
<evidence type="ECO:0000256" key="2">
    <source>
        <dbReference type="ARBA" id="ARBA00022692"/>
    </source>
</evidence>
<dbReference type="InterPro" id="IPR039421">
    <property type="entry name" value="Type_1_exporter"/>
</dbReference>
<feature type="transmembrane region" description="Helical" evidence="7">
    <location>
        <begin position="183"/>
        <end position="200"/>
    </location>
</feature>
<evidence type="ECO:0000256" key="1">
    <source>
        <dbReference type="ARBA" id="ARBA00004651"/>
    </source>
</evidence>
<accession>A0A6N8FTG1</accession>
<dbReference type="InterPro" id="IPR011527">
    <property type="entry name" value="ABC1_TM_dom"/>
</dbReference>
<evidence type="ECO:0000256" key="3">
    <source>
        <dbReference type="ARBA" id="ARBA00022741"/>
    </source>
</evidence>
<dbReference type="PROSITE" id="PS50893">
    <property type="entry name" value="ABC_TRANSPORTER_2"/>
    <property type="match status" value="1"/>
</dbReference>
<dbReference type="InterPro" id="IPR027417">
    <property type="entry name" value="P-loop_NTPase"/>
</dbReference>
<keyword evidence="4" id="KW-0067">ATP-binding</keyword>
<dbReference type="GO" id="GO:0140359">
    <property type="term" value="F:ABC-type transporter activity"/>
    <property type="evidence" value="ECO:0007669"/>
    <property type="project" value="InterPro"/>
</dbReference>
<keyword evidence="2 7" id="KW-0812">Transmembrane</keyword>
<dbReference type="GO" id="GO:0005524">
    <property type="term" value="F:ATP binding"/>
    <property type="evidence" value="ECO:0007669"/>
    <property type="project" value="UniProtKB-KW"/>
</dbReference>
<keyword evidence="11" id="KW-1185">Reference proteome</keyword>
<dbReference type="RefSeq" id="WP_105220088.1">
    <property type="nucleotide sequence ID" value="NZ_CAWNSU010000057.1"/>
</dbReference>
<dbReference type="InterPro" id="IPR003593">
    <property type="entry name" value="AAA+_ATPase"/>
</dbReference>
<evidence type="ECO:0000256" key="5">
    <source>
        <dbReference type="ARBA" id="ARBA00022989"/>
    </source>
</evidence>
<proteinExistence type="predicted"/>
<feature type="transmembrane region" description="Helical" evidence="7">
    <location>
        <begin position="153"/>
        <end position="177"/>
    </location>
</feature>
<dbReference type="FunFam" id="3.40.50.300:FF:000218">
    <property type="entry name" value="Multidrug ABC transporter ATP-binding protein"/>
    <property type="match status" value="1"/>
</dbReference>
<dbReference type="AlphaFoldDB" id="A0A6N8FTG1"/>
<dbReference type="Gene3D" id="1.20.1560.10">
    <property type="entry name" value="ABC transporter type 1, transmembrane domain"/>
    <property type="match status" value="1"/>
</dbReference>
<evidence type="ECO:0000259" key="8">
    <source>
        <dbReference type="PROSITE" id="PS50893"/>
    </source>
</evidence>
<dbReference type="InterPro" id="IPR036640">
    <property type="entry name" value="ABC1_TM_sf"/>
</dbReference>
<protein>
    <submittedName>
        <fullName evidence="10">ABC transporter</fullName>
    </submittedName>
</protein>
<dbReference type="PROSITE" id="PS50929">
    <property type="entry name" value="ABC_TM1F"/>
    <property type="match status" value="1"/>
</dbReference>
<dbReference type="Pfam" id="PF00664">
    <property type="entry name" value="ABC_membrane"/>
    <property type="match status" value="1"/>
</dbReference>
<dbReference type="Gene3D" id="3.40.50.300">
    <property type="entry name" value="P-loop containing nucleotide triphosphate hydrolases"/>
    <property type="match status" value="1"/>
</dbReference>
<dbReference type="InterPro" id="IPR017871">
    <property type="entry name" value="ABC_transporter-like_CS"/>
</dbReference>
<name>A0A6N8FTG1_9CHRO</name>
<feature type="transmembrane region" description="Helical" evidence="7">
    <location>
        <begin position="80"/>
        <end position="107"/>
    </location>
</feature>
<dbReference type="SUPFAM" id="SSF52540">
    <property type="entry name" value="P-loop containing nucleoside triphosphate hydrolases"/>
    <property type="match status" value="1"/>
</dbReference>
<evidence type="ECO:0000256" key="4">
    <source>
        <dbReference type="ARBA" id="ARBA00022840"/>
    </source>
</evidence>
<evidence type="ECO:0000313" key="11">
    <source>
        <dbReference type="Proteomes" id="UP000441797"/>
    </source>
</evidence>
<dbReference type="PANTHER" id="PTHR24221:SF654">
    <property type="entry name" value="ATP-BINDING CASSETTE SUB-FAMILY B MEMBER 6"/>
    <property type="match status" value="1"/>
</dbReference>
<comment type="caution">
    <text evidence="10">The sequence shown here is derived from an EMBL/GenBank/DDBJ whole genome shotgun (WGS) entry which is preliminary data.</text>
</comment>
<organism evidence="10 11">
    <name type="scientific">Gloeocapsopsis dulcis AAB1 = 1H9</name>
    <dbReference type="NCBI Taxonomy" id="1433147"/>
    <lineage>
        <taxon>Bacteria</taxon>
        <taxon>Bacillati</taxon>
        <taxon>Cyanobacteriota</taxon>
        <taxon>Cyanophyceae</taxon>
        <taxon>Oscillatoriophycideae</taxon>
        <taxon>Chroococcales</taxon>
        <taxon>Chroococcaceae</taxon>
        <taxon>Gloeocapsopsis</taxon>
        <taxon>Gloeocapsopsis dulcis</taxon>
    </lineage>
</organism>
<keyword evidence="6 7" id="KW-0472">Membrane</keyword>
<keyword evidence="3" id="KW-0547">Nucleotide-binding</keyword>
<dbReference type="GO" id="GO:0034040">
    <property type="term" value="F:ATPase-coupled lipid transmembrane transporter activity"/>
    <property type="evidence" value="ECO:0007669"/>
    <property type="project" value="TreeGrafter"/>
</dbReference>
<dbReference type="Pfam" id="PF00005">
    <property type="entry name" value="ABC_tran"/>
    <property type="match status" value="1"/>
</dbReference>
<dbReference type="GO" id="GO:0016887">
    <property type="term" value="F:ATP hydrolysis activity"/>
    <property type="evidence" value="ECO:0007669"/>
    <property type="project" value="InterPro"/>
</dbReference>
<reference evidence="10 11" key="1">
    <citation type="journal article" date="2019" name="Front. Microbiol.">
        <title>Genomic Features for Desiccation Tolerance and Sugar Biosynthesis in the Extremophile Gloeocapsopsis sp. UTEX B3054.</title>
        <authorList>
            <person name="Urrejola C."/>
            <person name="Alcorta J."/>
            <person name="Salas L."/>
            <person name="Vasquez M."/>
            <person name="Polz M.F."/>
            <person name="Vicuna R."/>
            <person name="Diez B."/>
        </authorList>
    </citation>
    <scope>NUCLEOTIDE SEQUENCE [LARGE SCALE GENOMIC DNA]</scope>
    <source>
        <strain evidence="10 11">1H9</strain>
    </source>
</reference>
<feature type="domain" description="ABC transmembrane type-1" evidence="9">
    <location>
        <begin position="23"/>
        <end position="305"/>
    </location>
</feature>
<evidence type="ECO:0000256" key="6">
    <source>
        <dbReference type="ARBA" id="ARBA00023136"/>
    </source>
</evidence>
<dbReference type="Proteomes" id="UP000441797">
    <property type="component" value="Unassembled WGS sequence"/>
</dbReference>
<dbReference type="InterPro" id="IPR003439">
    <property type="entry name" value="ABC_transporter-like_ATP-bd"/>
</dbReference>
<evidence type="ECO:0000313" key="10">
    <source>
        <dbReference type="EMBL" id="MUL35236.1"/>
    </source>
</evidence>
<gene>
    <name evidence="10" type="ORF">BWI75_02385</name>
</gene>
<dbReference type="EMBL" id="NAPY01000002">
    <property type="protein sequence ID" value="MUL35236.1"/>
    <property type="molecule type" value="Genomic_DNA"/>
</dbReference>
<comment type="subcellular location">
    <subcellularLocation>
        <location evidence="1">Cell membrane</location>
        <topology evidence="1">Multi-pass membrane protein</topology>
    </subcellularLocation>
</comment>
<dbReference type="PROSITE" id="PS00211">
    <property type="entry name" value="ABC_TRANSPORTER_1"/>
    <property type="match status" value="1"/>
</dbReference>
<dbReference type="SUPFAM" id="SSF90123">
    <property type="entry name" value="ABC transporter transmembrane region"/>
    <property type="match status" value="1"/>
</dbReference>
<dbReference type="GO" id="GO:0005886">
    <property type="term" value="C:plasma membrane"/>
    <property type="evidence" value="ECO:0007669"/>
    <property type="project" value="UniProtKB-SubCell"/>
</dbReference>
<feature type="domain" description="ABC transporter" evidence="8">
    <location>
        <begin position="354"/>
        <end position="589"/>
    </location>
</feature>